<sequence length="254" mass="28006">MDQAFRADAWIRLAEAAVRVPVRPLGDAGAWRRMFQLNHNRSPAECLAKMDELLRQYELSVSKGKHVAGQPLINNLAPLHEHLTYAAANATAAPTAHGLVLRGDSDDAAEAARNRKRRRSESDDDVLTQLVSYMKQDQAAAVAREEHLRAQIRDANSLRDFLLTVLSQVTSALVSLPQNKAVLGSLPPEAAQFLREGINLEAQSSGHLVSPMTQAQVVSRARDAVPQVTHADFKKAKEKVMYKKKESVPDGLYM</sequence>
<gene>
    <name evidence="1" type="ORF">EJB05_38660</name>
</gene>
<dbReference type="EMBL" id="RWGY01000031">
    <property type="protein sequence ID" value="TVU15153.1"/>
    <property type="molecule type" value="Genomic_DNA"/>
</dbReference>
<dbReference type="Proteomes" id="UP000324897">
    <property type="component" value="Unassembled WGS sequence"/>
</dbReference>
<evidence type="ECO:0000313" key="1">
    <source>
        <dbReference type="EMBL" id="TVU15153.1"/>
    </source>
</evidence>
<accession>A0A5J9TUS7</accession>
<reference evidence="1 2" key="1">
    <citation type="journal article" date="2019" name="Sci. Rep.">
        <title>A high-quality genome of Eragrostis curvula grass provides insights into Poaceae evolution and supports new strategies to enhance forage quality.</title>
        <authorList>
            <person name="Carballo J."/>
            <person name="Santos B.A.C.M."/>
            <person name="Zappacosta D."/>
            <person name="Garbus I."/>
            <person name="Selva J.P."/>
            <person name="Gallo C.A."/>
            <person name="Diaz A."/>
            <person name="Albertini E."/>
            <person name="Caccamo M."/>
            <person name="Echenique V."/>
        </authorList>
    </citation>
    <scope>NUCLEOTIDE SEQUENCE [LARGE SCALE GENOMIC DNA]</scope>
    <source>
        <strain evidence="2">cv. Victoria</strain>
        <tissue evidence="1">Leaf</tissue>
    </source>
</reference>
<protein>
    <submittedName>
        <fullName evidence="1">Uncharacterized protein</fullName>
    </submittedName>
</protein>
<evidence type="ECO:0000313" key="2">
    <source>
        <dbReference type="Proteomes" id="UP000324897"/>
    </source>
</evidence>
<name>A0A5J9TUS7_9POAL</name>
<organism evidence="1 2">
    <name type="scientific">Eragrostis curvula</name>
    <name type="common">weeping love grass</name>
    <dbReference type="NCBI Taxonomy" id="38414"/>
    <lineage>
        <taxon>Eukaryota</taxon>
        <taxon>Viridiplantae</taxon>
        <taxon>Streptophyta</taxon>
        <taxon>Embryophyta</taxon>
        <taxon>Tracheophyta</taxon>
        <taxon>Spermatophyta</taxon>
        <taxon>Magnoliopsida</taxon>
        <taxon>Liliopsida</taxon>
        <taxon>Poales</taxon>
        <taxon>Poaceae</taxon>
        <taxon>PACMAD clade</taxon>
        <taxon>Chloridoideae</taxon>
        <taxon>Eragrostideae</taxon>
        <taxon>Eragrostidinae</taxon>
        <taxon>Eragrostis</taxon>
    </lineage>
</organism>
<comment type="caution">
    <text evidence="1">The sequence shown here is derived from an EMBL/GenBank/DDBJ whole genome shotgun (WGS) entry which is preliminary data.</text>
</comment>
<keyword evidence="2" id="KW-1185">Reference proteome</keyword>
<feature type="non-terminal residue" evidence="1">
    <location>
        <position position="1"/>
    </location>
</feature>
<dbReference type="AlphaFoldDB" id="A0A5J9TUS7"/>
<dbReference type="Gramene" id="TVU15153">
    <property type="protein sequence ID" value="TVU15153"/>
    <property type="gene ID" value="EJB05_38660"/>
</dbReference>
<proteinExistence type="predicted"/>